<dbReference type="CDD" id="cd12168">
    <property type="entry name" value="Mand_dh_like"/>
    <property type="match status" value="1"/>
</dbReference>
<sequence>MAPQAGEKLIVLHIGDPVKWNTELYARFSQDFTVVRPSAEERQRGEFMKALKEGRWGNFAAIFRPFWNTGGEMGRWDEELIPLVPSSCRIFASAGAGFDWADVDILAQRGSTPRSPFSKPGKLIITSAAASTESVSDFAIFLILSAFRNLNWCTTSARLSPAAFTDCHTHSAAISHNPRGHTLGVIGLGNIGFEIARKAYAAFHMKIVYYDVLRKPSTKEAEIDAQYISSLDEMLGMSDCVVLATPASPDGKKLITKERLGKMKMGSRFVNIARGSLVDDEAVADAVEEGRLVGVGMDVHEHEPRVNERLKVLRQVTLTAHNAGGTLQTHIGFEELAMRNIDAVLKGKQPLTPVNMHLMISAVKEKL</sequence>
<evidence type="ECO:0000259" key="2">
    <source>
        <dbReference type="Pfam" id="PF02826"/>
    </source>
</evidence>
<reference evidence="3 4" key="1">
    <citation type="submission" date="2018-05" db="EMBL/GenBank/DDBJ databases">
        <title>Genome sequencing and assembly of the regulated plant pathogen Lachnellula willkommii and related sister species for the development of diagnostic species identification markers.</title>
        <authorList>
            <person name="Giroux E."/>
            <person name="Bilodeau G."/>
        </authorList>
    </citation>
    <scope>NUCLEOTIDE SEQUENCE [LARGE SCALE GENOMIC DNA]</scope>
    <source>
        <strain evidence="3 4">CBS 268.59</strain>
    </source>
</reference>
<evidence type="ECO:0000313" key="4">
    <source>
        <dbReference type="Proteomes" id="UP000469558"/>
    </source>
</evidence>
<dbReference type="Gene3D" id="3.40.50.720">
    <property type="entry name" value="NAD(P)-binding Rossmann-like Domain"/>
    <property type="match status" value="2"/>
</dbReference>
<dbReference type="SUPFAM" id="SSF52283">
    <property type="entry name" value="Formate/glycerate dehydrogenase catalytic domain-like"/>
    <property type="match status" value="1"/>
</dbReference>
<evidence type="ECO:0000256" key="1">
    <source>
        <dbReference type="ARBA" id="ARBA00023002"/>
    </source>
</evidence>
<dbReference type="GO" id="GO:0016618">
    <property type="term" value="F:hydroxypyruvate reductase [NAD(P)H] activity"/>
    <property type="evidence" value="ECO:0007669"/>
    <property type="project" value="TreeGrafter"/>
</dbReference>
<accession>A0A8T9BQV1</accession>
<dbReference type="InterPro" id="IPR006140">
    <property type="entry name" value="D-isomer_DH_NAD-bd"/>
</dbReference>
<dbReference type="PROSITE" id="PS00065">
    <property type="entry name" value="D_2_HYDROXYACID_DH_1"/>
    <property type="match status" value="1"/>
</dbReference>
<dbReference type="GO" id="GO:0051287">
    <property type="term" value="F:NAD binding"/>
    <property type="evidence" value="ECO:0007669"/>
    <property type="project" value="InterPro"/>
</dbReference>
<proteinExistence type="predicted"/>
<protein>
    <submittedName>
        <fullName evidence="3">Glyoxylate reductase</fullName>
    </submittedName>
</protein>
<keyword evidence="1" id="KW-0560">Oxidoreductase</keyword>
<dbReference type="PANTHER" id="PTHR10996">
    <property type="entry name" value="2-HYDROXYACID DEHYDROGENASE-RELATED"/>
    <property type="match status" value="1"/>
</dbReference>
<dbReference type="OrthoDB" id="9991913at2759"/>
<dbReference type="Proteomes" id="UP000469558">
    <property type="component" value="Unassembled WGS sequence"/>
</dbReference>
<dbReference type="InterPro" id="IPR036291">
    <property type="entry name" value="NAD(P)-bd_dom_sf"/>
</dbReference>
<evidence type="ECO:0000313" key="3">
    <source>
        <dbReference type="EMBL" id="TVY54964.1"/>
    </source>
</evidence>
<dbReference type="GO" id="GO:0005829">
    <property type="term" value="C:cytosol"/>
    <property type="evidence" value="ECO:0007669"/>
    <property type="project" value="TreeGrafter"/>
</dbReference>
<dbReference type="PROSITE" id="PS00671">
    <property type="entry name" value="D_2_HYDROXYACID_DH_3"/>
    <property type="match status" value="1"/>
</dbReference>
<dbReference type="Pfam" id="PF02826">
    <property type="entry name" value="2-Hacid_dh_C"/>
    <property type="match status" value="1"/>
</dbReference>
<organism evidence="3 4">
    <name type="scientific">Lachnellula suecica</name>
    <dbReference type="NCBI Taxonomy" id="602035"/>
    <lineage>
        <taxon>Eukaryota</taxon>
        <taxon>Fungi</taxon>
        <taxon>Dikarya</taxon>
        <taxon>Ascomycota</taxon>
        <taxon>Pezizomycotina</taxon>
        <taxon>Leotiomycetes</taxon>
        <taxon>Helotiales</taxon>
        <taxon>Lachnaceae</taxon>
        <taxon>Lachnellula</taxon>
    </lineage>
</organism>
<dbReference type="InterPro" id="IPR029752">
    <property type="entry name" value="D-isomer_DH_CS1"/>
</dbReference>
<dbReference type="EMBL" id="QGMK01002972">
    <property type="protein sequence ID" value="TVY54964.1"/>
    <property type="molecule type" value="Genomic_DNA"/>
</dbReference>
<dbReference type="InterPro" id="IPR050223">
    <property type="entry name" value="D-isomer_2-hydroxyacid_DH"/>
</dbReference>
<feature type="domain" description="D-isomer specific 2-hydroxyacid dehydrogenase NAD-binding" evidence="2">
    <location>
        <begin position="141"/>
        <end position="323"/>
    </location>
</feature>
<keyword evidence="4" id="KW-1185">Reference proteome</keyword>
<dbReference type="SUPFAM" id="SSF51735">
    <property type="entry name" value="NAD(P)-binding Rossmann-fold domains"/>
    <property type="match status" value="1"/>
</dbReference>
<dbReference type="PANTHER" id="PTHR10996:SF281">
    <property type="entry name" value="D-ISOMER SPECIFIC 2-HYDROXYACID DEHYDROGENASE NAD-BINDING DOMAIN-CONTAINING PROTEIN-RELATED"/>
    <property type="match status" value="1"/>
</dbReference>
<dbReference type="FunFam" id="3.40.50.720:FF:000526">
    <property type="entry name" value="D-mandelate dehydrogenase, putative"/>
    <property type="match status" value="1"/>
</dbReference>
<gene>
    <name evidence="3" type="primary">gyaR_0</name>
    <name evidence="3" type="ORF">LSUE1_G008967</name>
</gene>
<dbReference type="GO" id="GO:0030267">
    <property type="term" value="F:glyoxylate reductase (NADPH) activity"/>
    <property type="evidence" value="ECO:0007669"/>
    <property type="project" value="TreeGrafter"/>
</dbReference>
<dbReference type="InterPro" id="IPR029753">
    <property type="entry name" value="D-isomer_DH_CS"/>
</dbReference>
<comment type="caution">
    <text evidence="3">The sequence shown here is derived from an EMBL/GenBank/DDBJ whole genome shotgun (WGS) entry which is preliminary data.</text>
</comment>
<name>A0A8T9BQV1_9HELO</name>
<dbReference type="AlphaFoldDB" id="A0A8T9BQV1"/>